<keyword evidence="1" id="KW-1133">Transmembrane helix</keyword>
<keyword evidence="1" id="KW-0812">Transmembrane</keyword>
<proteinExistence type="predicted"/>
<accession>D6WZE2</accession>
<evidence type="ECO:0000313" key="3">
    <source>
        <dbReference type="Proteomes" id="UP000007266"/>
    </source>
</evidence>
<organism evidence="2 3">
    <name type="scientific">Tribolium castaneum</name>
    <name type="common">Red flour beetle</name>
    <dbReference type="NCBI Taxonomy" id="7070"/>
    <lineage>
        <taxon>Eukaryota</taxon>
        <taxon>Metazoa</taxon>
        <taxon>Ecdysozoa</taxon>
        <taxon>Arthropoda</taxon>
        <taxon>Hexapoda</taxon>
        <taxon>Insecta</taxon>
        <taxon>Pterygota</taxon>
        <taxon>Neoptera</taxon>
        <taxon>Endopterygota</taxon>
        <taxon>Coleoptera</taxon>
        <taxon>Polyphaga</taxon>
        <taxon>Cucujiformia</taxon>
        <taxon>Tenebrionidae</taxon>
        <taxon>Tenebrionidae incertae sedis</taxon>
        <taxon>Tribolium</taxon>
    </lineage>
</organism>
<keyword evidence="3" id="KW-1185">Reference proteome</keyword>
<evidence type="ECO:0000256" key="1">
    <source>
        <dbReference type="SAM" id="Phobius"/>
    </source>
</evidence>
<feature type="transmembrane region" description="Helical" evidence="1">
    <location>
        <begin position="12"/>
        <end position="35"/>
    </location>
</feature>
<sequence length="161" mass="19078">MRYFMERASSSFTFLIAFYKMAGLLFQCRGIIAIFEMFHWRFSGRLGGNSVLKCANADSKYNVVCTDVPTLSCNMLCKFMPHLLCICARKKTTCGFLSDDKLKQTMKLSQPRKRHFQEQMTSFINWKMTRNYFHSTPTIQHRNRPQYVSQRLKYPIKQRKQ</sequence>
<evidence type="ECO:0000313" key="2">
    <source>
        <dbReference type="EMBL" id="EFA09719.1"/>
    </source>
</evidence>
<dbReference type="EMBL" id="KQ971372">
    <property type="protein sequence ID" value="EFA09719.1"/>
    <property type="molecule type" value="Genomic_DNA"/>
</dbReference>
<protein>
    <submittedName>
        <fullName evidence="2">Uncharacterized protein</fullName>
    </submittedName>
</protein>
<dbReference type="HOGENOM" id="CLU_1645923_0_0_1"/>
<reference evidence="2 3" key="1">
    <citation type="journal article" date="2008" name="Nature">
        <title>The genome of the model beetle and pest Tribolium castaneum.</title>
        <authorList>
            <consortium name="Tribolium Genome Sequencing Consortium"/>
            <person name="Richards S."/>
            <person name="Gibbs R.A."/>
            <person name="Weinstock G.M."/>
            <person name="Brown S.J."/>
            <person name="Denell R."/>
            <person name="Beeman R.W."/>
            <person name="Gibbs R."/>
            <person name="Beeman R.W."/>
            <person name="Brown S.J."/>
            <person name="Bucher G."/>
            <person name="Friedrich M."/>
            <person name="Grimmelikhuijzen C.J."/>
            <person name="Klingler M."/>
            <person name="Lorenzen M."/>
            <person name="Richards S."/>
            <person name="Roth S."/>
            <person name="Schroder R."/>
            <person name="Tautz D."/>
            <person name="Zdobnov E.M."/>
            <person name="Muzny D."/>
            <person name="Gibbs R.A."/>
            <person name="Weinstock G.M."/>
            <person name="Attaway T."/>
            <person name="Bell S."/>
            <person name="Buhay C.J."/>
            <person name="Chandrabose M.N."/>
            <person name="Chavez D."/>
            <person name="Clerk-Blankenburg K.P."/>
            <person name="Cree A."/>
            <person name="Dao M."/>
            <person name="Davis C."/>
            <person name="Chacko J."/>
            <person name="Dinh H."/>
            <person name="Dugan-Rocha S."/>
            <person name="Fowler G."/>
            <person name="Garner T.T."/>
            <person name="Garnes J."/>
            <person name="Gnirke A."/>
            <person name="Hawes A."/>
            <person name="Hernandez J."/>
            <person name="Hines S."/>
            <person name="Holder M."/>
            <person name="Hume J."/>
            <person name="Jhangiani S.N."/>
            <person name="Joshi V."/>
            <person name="Khan Z.M."/>
            <person name="Jackson L."/>
            <person name="Kovar C."/>
            <person name="Kowis A."/>
            <person name="Lee S."/>
            <person name="Lewis L.R."/>
            <person name="Margolis J."/>
            <person name="Morgan M."/>
            <person name="Nazareth L.V."/>
            <person name="Nguyen N."/>
            <person name="Okwuonu G."/>
            <person name="Parker D."/>
            <person name="Richards S."/>
            <person name="Ruiz S.J."/>
            <person name="Santibanez J."/>
            <person name="Savard J."/>
            <person name="Scherer S.E."/>
            <person name="Schneider B."/>
            <person name="Sodergren E."/>
            <person name="Tautz D."/>
            <person name="Vattahil S."/>
            <person name="Villasana D."/>
            <person name="White C.S."/>
            <person name="Wright R."/>
            <person name="Park Y."/>
            <person name="Beeman R.W."/>
            <person name="Lord J."/>
            <person name="Oppert B."/>
            <person name="Lorenzen M."/>
            <person name="Brown S."/>
            <person name="Wang L."/>
            <person name="Savard J."/>
            <person name="Tautz D."/>
            <person name="Richards S."/>
            <person name="Weinstock G."/>
            <person name="Gibbs R.A."/>
            <person name="Liu Y."/>
            <person name="Worley K."/>
            <person name="Weinstock G."/>
            <person name="Elsik C.G."/>
            <person name="Reese J.T."/>
            <person name="Elhaik E."/>
            <person name="Landan G."/>
            <person name="Graur D."/>
            <person name="Arensburger P."/>
            <person name="Atkinson P."/>
            <person name="Beeman R.W."/>
            <person name="Beidler J."/>
            <person name="Brown S.J."/>
            <person name="Demuth J.P."/>
            <person name="Drury D.W."/>
            <person name="Du Y.Z."/>
            <person name="Fujiwara H."/>
            <person name="Lorenzen M."/>
            <person name="Maselli V."/>
            <person name="Osanai M."/>
            <person name="Park Y."/>
            <person name="Robertson H.M."/>
            <person name="Tu Z."/>
            <person name="Wang J.J."/>
            <person name="Wang S."/>
            <person name="Richards S."/>
            <person name="Song H."/>
            <person name="Zhang L."/>
            <person name="Sodergren E."/>
            <person name="Werner D."/>
            <person name="Stanke M."/>
            <person name="Morgenstern B."/>
            <person name="Solovyev V."/>
            <person name="Kosarev P."/>
            <person name="Brown G."/>
            <person name="Chen H.C."/>
            <person name="Ermolaeva O."/>
            <person name="Hlavina W."/>
            <person name="Kapustin Y."/>
            <person name="Kiryutin B."/>
            <person name="Kitts P."/>
            <person name="Maglott D."/>
            <person name="Pruitt K."/>
            <person name="Sapojnikov V."/>
            <person name="Souvorov A."/>
            <person name="Mackey A.J."/>
            <person name="Waterhouse R.M."/>
            <person name="Wyder S."/>
            <person name="Zdobnov E.M."/>
            <person name="Zdobnov E.M."/>
            <person name="Wyder S."/>
            <person name="Kriventseva E.V."/>
            <person name="Kadowaki T."/>
            <person name="Bork P."/>
            <person name="Aranda M."/>
            <person name="Bao R."/>
            <person name="Beermann A."/>
            <person name="Berns N."/>
            <person name="Bolognesi R."/>
            <person name="Bonneton F."/>
            <person name="Bopp D."/>
            <person name="Brown S.J."/>
            <person name="Bucher G."/>
            <person name="Butts T."/>
            <person name="Chaumot A."/>
            <person name="Denell R.E."/>
            <person name="Ferrier D.E."/>
            <person name="Friedrich M."/>
            <person name="Gordon C.M."/>
            <person name="Jindra M."/>
            <person name="Klingler M."/>
            <person name="Lan Q."/>
            <person name="Lattorff H.M."/>
            <person name="Laudet V."/>
            <person name="von Levetsow C."/>
            <person name="Liu Z."/>
            <person name="Lutz R."/>
            <person name="Lynch J.A."/>
            <person name="da Fonseca R.N."/>
            <person name="Posnien N."/>
            <person name="Reuter R."/>
            <person name="Roth S."/>
            <person name="Savard J."/>
            <person name="Schinko J.B."/>
            <person name="Schmitt C."/>
            <person name="Schoppmeier M."/>
            <person name="Schroder R."/>
            <person name="Shippy T.D."/>
            <person name="Simonnet F."/>
            <person name="Marques-Souza H."/>
            <person name="Tautz D."/>
            <person name="Tomoyasu Y."/>
            <person name="Trauner J."/>
            <person name="Van der Zee M."/>
            <person name="Vervoort M."/>
            <person name="Wittkopp N."/>
            <person name="Wimmer E.A."/>
            <person name="Yang X."/>
            <person name="Jones A.K."/>
            <person name="Sattelle D.B."/>
            <person name="Ebert P.R."/>
            <person name="Nelson D."/>
            <person name="Scott J.G."/>
            <person name="Beeman R.W."/>
            <person name="Muthukrishnan S."/>
            <person name="Kramer K.J."/>
            <person name="Arakane Y."/>
            <person name="Beeman R.W."/>
            <person name="Zhu Q."/>
            <person name="Hogenkamp D."/>
            <person name="Dixit R."/>
            <person name="Oppert B."/>
            <person name="Jiang H."/>
            <person name="Zou Z."/>
            <person name="Marshall J."/>
            <person name="Elpidina E."/>
            <person name="Vinokurov K."/>
            <person name="Oppert C."/>
            <person name="Zou Z."/>
            <person name="Evans J."/>
            <person name="Lu Z."/>
            <person name="Zhao P."/>
            <person name="Sumathipala N."/>
            <person name="Altincicek B."/>
            <person name="Vilcinskas A."/>
            <person name="Williams M."/>
            <person name="Hultmark D."/>
            <person name="Hetru C."/>
            <person name="Jiang H."/>
            <person name="Grimmelikhuijzen C.J."/>
            <person name="Hauser F."/>
            <person name="Cazzamali G."/>
            <person name="Williamson M."/>
            <person name="Park Y."/>
            <person name="Li B."/>
            <person name="Tanaka Y."/>
            <person name="Predel R."/>
            <person name="Neupert S."/>
            <person name="Schachtner J."/>
            <person name="Verleyen P."/>
            <person name="Raible F."/>
            <person name="Bork P."/>
            <person name="Friedrich M."/>
            <person name="Walden K.K."/>
            <person name="Robertson H.M."/>
            <person name="Angeli S."/>
            <person name="Foret S."/>
            <person name="Bucher G."/>
            <person name="Schuetz S."/>
            <person name="Maleszka R."/>
            <person name="Wimmer E.A."/>
            <person name="Beeman R.W."/>
            <person name="Lorenzen M."/>
            <person name="Tomoyasu Y."/>
            <person name="Miller S.C."/>
            <person name="Grossmann D."/>
            <person name="Bucher G."/>
        </authorList>
    </citation>
    <scope>NUCLEOTIDE SEQUENCE [LARGE SCALE GENOMIC DNA]</scope>
    <source>
        <strain evidence="2 3">Georgia GA2</strain>
    </source>
</reference>
<reference evidence="2 3" key="2">
    <citation type="journal article" date="2010" name="Nucleic Acids Res.">
        <title>BeetleBase in 2010: revisions to provide comprehensive genomic information for Tribolium castaneum.</title>
        <authorList>
            <person name="Kim H.S."/>
            <person name="Murphy T."/>
            <person name="Xia J."/>
            <person name="Caragea D."/>
            <person name="Park Y."/>
            <person name="Beeman R.W."/>
            <person name="Lorenzen M.D."/>
            <person name="Butcher S."/>
            <person name="Manak J.R."/>
            <person name="Brown S.J."/>
        </authorList>
    </citation>
    <scope>GENOME REANNOTATION</scope>
    <source>
        <strain evidence="2 3">Georgia GA2</strain>
    </source>
</reference>
<gene>
    <name evidence="2" type="primary">GLEAN_11852</name>
    <name evidence="2" type="ORF">TcasGA2_TC011852</name>
</gene>
<dbReference type="Proteomes" id="UP000007266">
    <property type="component" value="Linkage group 9"/>
</dbReference>
<keyword evidence="1" id="KW-0472">Membrane</keyword>
<dbReference type="InParanoid" id="D6WZE2"/>
<name>D6WZE2_TRICA</name>
<dbReference type="AlphaFoldDB" id="D6WZE2"/>